<comment type="caution">
    <text evidence="1">The sequence shown here is derived from an EMBL/GenBank/DDBJ whole genome shotgun (WGS) entry which is preliminary data.</text>
</comment>
<proteinExistence type="predicted"/>
<organism evidence="1 2">
    <name type="scientific">Cichorium intybus</name>
    <name type="common">Chicory</name>
    <dbReference type="NCBI Taxonomy" id="13427"/>
    <lineage>
        <taxon>Eukaryota</taxon>
        <taxon>Viridiplantae</taxon>
        <taxon>Streptophyta</taxon>
        <taxon>Embryophyta</taxon>
        <taxon>Tracheophyta</taxon>
        <taxon>Spermatophyta</taxon>
        <taxon>Magnoliopsida</taxon>
        <taxon>eudicotyledons</taxon>
        <taxon>Gunneridae</taxon>
        <taxon>Pentapetalae</taxon>
        <taxon>asterids</taxon>
        <taxon>campanulids</taxon>
        <taxon>Asterales</taxon>
        <taxon>Asteraceae</taxon>
        <taxon>Cichorioideae</taxon>
        <taxon>Cichorieae</taxon>
        <taxon>Cichoriinae</taxon>
        <taxon>Cichorium</taxon>
    </lineage>
</organism>
<evidence type="ECO:0000313" key="2">
    <source>
        <dbReference type="Proteomes" id="UP001055811"/>
    </source>
</evidence>
<reference evidence="1 2" key="2">
    <citation type="journal article" date="2022" name="Mol. Ecol. Resour.">
        <title>The genomes of chicory, endive, great burdock and yacon provide insights into Asteraceae paleo-polyploidization history and plant inulin production.</title>
        <authorList>
            <person name="Fan W."/>
            <person name="Wang S."/>
            <person name="Wang H."/>
            <person name="Wang A."/>
            <person name="Jiang F."/>
            <person name="Liu H."/>
            <person name="Zhao H."/>
            <person name="Xu D."/>
            <person name="Zhang Y."/>
        </authorList>
    </citation>
    <scope>NUCLEOTIDE SEQUENCE [LARGE SCALE GENOMIC DNA]</scope>
    <source>
        <strain evidence="2">cv. Punajuju</strain>
        <tissue evidence="1">Leaves</tissue>
    </source>
</reference>
<reference evidence="2" key="1">
    <citation type="journal article" date="2022" name="Mol. Ecol. Resour.">
        <title>The genomes of chicory, endive, great burdock and yacon provide insights into Asteraceae palaeo-polyploidization history and plant inulin production.</title>
        <authorList>
            <person name="Fan W."/>
            <person name="Wang S."/>
            <person name="Wang H."/>
            <person name="Wang A."/>
            <person name="Jiang F."/>
            <person name="Liu H."/>
            <person name="Zhao H."/>
            <person name="Xu D."/>
            <person name="Zhang Y."/>
        </authorList>
    </citation>
    <scope>NUCLEOTIDE SEQUENCE [LARGE SCALE GENOMIC DNA]</scope>
    <source>
        <strain evidence="2">cv. Punajuju</strain>
    </source>
</reference>
<evidence type="ECO:0000313" key="1">
    <source>
        <dbReference type="EMBL" id="KAI3724071.1"/>
    </source>
</evidence>
<sequence length="89" mass="9403">MGAMAVGDGCFAGSRTGSTASAKEWRRTCEDRCRSDFCMPEDGRTGVRSRFQIGGVKDESGASGGRLNGSLRKVAADECVKRNLGLLAL</sequence>
<protein>
    <submittedName>
        <fullName evidence="1">Uncharacterized protein</fullName>
    </submittedName>
</protein>
<keyword evidence="2" id="KW-1185">Reference proteome</keyword>
<dbReference type="Proteomes" id="UP001055811">
    <property type="component" value="Linkage Group LG06"/>
</dbReference>
<dbReference type="EMBL" id="CM042014">
    <property type="protein sequence ID" value="KAI3724071.1"/>
    <property type="molecule type" value="Genomic_DNA"/>
</dbReference>
<gene>
    <name evidence="1" type="ORF">L2E82_35836</name>
</gene>
<name>A0ACB9BPW6_CICIN</name>
<accession>A0ACB9BPW6</accession>